<dbReference type="Proteomes" id="UP000821845">
    <property type="component" value="Chromosome 8"/>
</dbReference>
<keyword evidence="2" id="KW-1185">Reference proteome</keyword>
<sequence length="266" mass="29597">MPLRGCVSIRCALGTATWPLRNALRFSASTSSSTAPSAPALHDAFARPKLQSCLESIKKLKLGTVQPARPDAEIRRSSILIPLCTSQGGKPSLLFTLRSNRLPRHRGYVCFPGGMEHAEDIDPVDTALRETQEELGVSRGQVDVIGTFPTFYNPRDKLTMTVVLGMLGEPGRDIDLKADLEVNNAEVQLAFVRTLEELCDPSNLRYTQFRARHGGDYAMPVFLAGQFRVWGLTAMVLNAFLRTLLPDVYHHEVKCWVLKKSLYLKE</sequence>
<organism evidence="1 2">
    <name type="scientific">Hyalomma asiaticum</name>
    <name type="common">Tick</name>
    <dbReference type="NCBI Taxonomy" id="266040"/>
    <lineage>
        <taxon>Eukaryota</taxon>
        <taxon>Metazoa</taxon>
        <taxon>Ecdysozoa</taxon>
        <taxon>Arthropoda</taxon>
        <taxon>Chelicerata</taxon>
        <taxon>Arachnida</taxon>
        <taxon>Acari</taxon>
        <taxon>Parasitiformes</taxon>
        <taxon>Ixodida</taxon>
        <taxon>Ixodoidea</taxon>
        <taxon>Ixodidae</taxon>
        <taxon>Hyalomminae</taxon>
        <taxon>Hyalomma</taxon>
    </lineage>
</organism>
<proteinExistence type="predicted"/>
<reference evidence="1" key="1">
    <citation type="submission" date="2020-05" db="EMBL/GenBank/DDBJ databases">
        <title>Large-scale comparative analyses of tick genomes elucidate their genetic diversity and vector capacities.</title>
        <authorList>
            <person name="Jia N."/>
            <person name="Wang J."/>
            <person name="Shi W."/>
            <person name="Du L."/>
            <person name="Sun Y."/>
            <person name="Zhan W."/>
            <person name="Jiang J."/>
            <person name="Wang Q."/>
            <person name="Zhang B."/>
            <person name="Ji P."/>
            <person name="Sakyi L.B."/>
            <person name="Cui X."/>
            <person name="Yuan T."/>
            <person name="Jiang B."/>
            <person name="Yang W."/>
            <person name="Lam T.T.-Y."/>
            <person name="Chang Q."/>
            <person name="Ding S."/>
            <person name="Wang X."/>
            <person name="Zhu J."/>
            <person name="Ruan X."/>
            <person name="Zhao L."/>
            <person name="Wei J."/>
            <person name="Que T."/>
            <person name="Du C."/>
            <person name="Cheng J."/>
            <person name="Dai P."/>
            <person name="Han X."/>
            <person name="Huang E."/>
            <person name="Gao Y."/>
            <person name="Liu J."/>
            <person name="Shao H."/>
            <person name="Ye R."/>
            <person name="Li L."/>
            <person name="Wei W."/>
            <person name="Wang X."/>
            <person name="Wang C."/>
            <person name="Yang T."/>
            <person name="Huo Q."/>
            <person name="Li W."/>
            <person name="Guo W."/>
            <person name="Chen H."/>
            <person name="Zhou L."/>
            <person name="Ni X."/>
            <person name="Tian J."/>
            <person name="Zhou Y."/>
            <person name="Sheng Y."/>
            <person name="Liu T."/>
            <person name="Pan Y."/>
            <person name="Xia L."/>
            <person name="Li J."/>
            <person name="Zhao F."/>
            <person name="Cao W."/>
        </authorList>
    </citation>
    <scope>NUCLEOTIDE SEQUENCE</scope>
    <source>
        <strain evidence="1">Hyas-2018</strain>
    </source>
</reference>
<accession>A0ACB7RQ18</accession>
<evidence type="ECO:0000313" key="1">
    <source>
        <dbReference type="EMBL" id="KAH6923906.1"/>
    </source>
</evidence>
<dbReference type="EMBL" id="CM023488">
    <property type="protein sequence ID" value="KAH6923906.1"/>
    <property type="molecule type" value="Genomic_DNA"/>
</dbReference>
<protein>
    <submittedName>
        <fullName evidence="1">Uncharacterized protein</fullName>
    </submittedName>
</protein>
<name>A0ACB7RQ18_HYAAI</name>
<evidence type="ECO:0000313" key="2">
    <source>
        <dbReference type="Proteomes" id="UP000821845"/>
    </source>
</evidence>
<comment type="caution">
    <text evidence="1">The sequence shown here is derived from an EMBL/GenBank/DDBJ whole genome shotgun (WGS) entry which is preliminary data.</text>
</comment>
<gene>
    <name evidence="1" type="ORF">HPB50_009210</name>
</gene>